<feature type="compositionally biased region" description="Basic and acidic residues" evidence="7">
    <location>
        <begin position="675"/>
        <end position="684"/>
    </location>
</feature>
<dbReference type="PANTHER" id="PTHR46465:SF2">
    <property type="entry name" value="LATERAL SIGNALING TARGET PROTEIN 2 HOMOLOG"/>
    <property type="match status" value="1"/>
</dbReference>
<dbReference type="SUPFAM" id="SSF57903">
    <property type="entry name" value="FYVE/PHD zinc finger"/>
    <property type="match status" value="1"/>
</dbReference>
<evidence type="ECO:0000256" key="3">
    <source>
        <dbReference type="ARBA" id="ARBA00022723"/>
    </source>
</evidence>
<dbReference type="SMART" id="SM00064">
    <property type="entry name" value="FYVE"/>
    <property type="match status" value="1"/>
</dbReference>
<dbReference type="AlphaFoldDB" id="A0A915PDD7"/>
<feature type="compositionally biased region" description="Polar residues" evidence="7">
    <location>
        <begin position="685"/>
        <end position="694"/>
    </location>
</feature>
<protein>
    <submittedName>
        <fullName evidence="10">FYVE-type domain-containing protein</fullName>
    </submittedName>
</protein>
<comment type="similarity">
    <text evidence="2">Belongs to the lst-2 family.</text>
</comment>
<dbReference type="Pfam" id="PF01363">
    <property type="entry name" value="FYVE"/>
    <property type="match status" value="1"/>
</dbReference>
<dbReference type="InterPro" id="IPR051118">
    <property type="entry name" value="LST-2"/>
</dbReference>
<evidence type="ECO:0000259" key="8">
    <source>
        <dbReference type="PROSITE" id="PS50178"/>
    </source>
</evidence>
<dbReference type="CDD" id="cd15731">
    <property type="entry name" value="FYVE_LST2"/>
    <property type="match status" value="1"/>
</dbReference>
<dbReference type="InterPro" id="IPR013083">
    <property type="entry name" value="Znf_RING/FYVE/PHD"/>
</dbReference>
<keyword evidence="3" id="KW-0479">Metal-binding</keyword>
<evidence type="ECO:0000256" key="1">
    <source>
        <dbReference type="ARBA" id="ARBA00003580"/>
    </source>
</evidence>
<dbReference type="Proteomes" id="UP000887581">
    <property type="component" value="Unplaced"/>
</dbReference>
<accession>A0A915PDD7</accession>
<keyword evidence="5" id="KW-0862">Zinc</keyword>
<dbReference type="InterPro" id="IPR017455">
    <property type="entry name" value="Znf_FYVE-rel"/>
</dbReference>
<evidence type="ECO:0000256" key="5">
    <source>
        <dbReference type="ARBA" id="ARBA00022833"/>
    </source>
</evidence>
<reference evidence="10" key="1">
    <citation type="submission" date="2022-11" db="UniProtKB">
        <authorList>
            <consortium name="WormBaseParasite"/>
        </authorList>
    </citation>
    <scope>IDENTIFICATION</scope>
</reference>
<dbReference type="PANTHER" id="PTHR46465">
    <property type="entry name" value="LATERAL SIGNALING TARGET PROTEIN 2 HOMOLOG"/>
    <property type="match status" value="1"/>
</dbReference>
<evidence type="ECO:0000313" key="10">
    <source>
        <dbReference type="WBParaSite" id="sdigi.contig117.g4657.t1"/>
    </source>
</evidence>
<dbReference type="InterPro" id="IPR000306">
    <property type="entry name" value="Znf_FYVE"/>
</dbReference>
<dbReference type="GO" id="GO:0008270">
    <property type="term" value="F:zinc ion binding"/>
    <property type="evidence" value="ECO:0007669"/>
    <property type="project" value="UniProtKB-KW"/>
</dbReference>
<evidence type="ECO:0000256" key="2">
    <source>
        <dbReference type="ARBA" id="ARBA00008755"/>
    </source>
</evidence>
<proteinExistence type="inferred from homology"/>
<evidence type="ECO:0000256" key="6">
    <source>
        <dbReference type="PROSITE-ProRule" id="PRU00091"/>
    </source>
</evidence>
<sequence>MENLKSTLLNPQHYLRLSLGSSLLMCKFDIALSSGKKDCSISWWIIASTAMQSLRKLVNKPRVDDWNPLAKFYYADEALNAVASELDSFDGRRDPERCNQLVNKLRQAQDRLLHIICQFIVLFVFKHPSKSTRLTFKPDRIEVKTLELINWIGNLEFLLSTPLSFIAAEMIQQVFPRESDRACRDYRVKFPEEIIHDNLPGQLWFGAEAIFFPCLTAGSNIIDHEVESEAIRPMARALTKHLDTLRDLLKDQSLKDPTHYSDKVKKSLKHFDQLFAEFELNYVSAMVPVKSVKEYDCQLDIAVLFSETLDRALRLGYLTQDQIDDCDPIVMIAIPRLAIVCGLLYFPEGALNVDADPEMLSDMFRSFHSLLVKIRDLLRILDSHELYCVEKALCTGETQLKFDEDNVEETLTVADFHLKTMEAQKMQSNGYSGSNSSDDGGCDAPSASGATYQFNTLSHRLLSPVHLKEYSSIQSCPKLDLLNVIRPPDLRRLRARFRSSADLIHRLFVCICGVADQLQTNYPTDLRRVLKMILQPNDVVPVFEISGKTASNPENEEETGVEVQEALPLPSLVGVRWVPDSDCEQCTACGAQFTLVRRRHHCRNCGRIFCSRCSANSLPLPELGYDRKVRVCNLCFMYKINPFSPCTGQSNSPQIQSNTFNSVAPTAGVVNHNEWERNMDESQRNESPTTATTL</sequence>
<keyword evidence="4 6" id="KW-0863">Zinc-finger</keyword>
<feature type="domain" description="FYVE-type" evidence="8">
    <location>
        <begin position="580"/>
        <end position="640"/>
    </location>
</feature>
<dbReference type="GO" id="GO:0031901">
    <property type="term" value="C:early endosome membrane"/>
    <property type="evidence" value="ECO:0007669"/>
    <property type="project" value="TreeGrafter"/>
</dbReference>
<comment type="function">
    <text evidence="1">Negative regulator of epidermal growth factor receptor (EGFR) signaling.</text>
</comment>
<evidence type="ECO:0000313" key="9">
    <source>
        <dbReference type="Proteomes" id="UP000887581"/>
    </source>
</evidence>
<dbReference type="InterPro" id="IPR011011">
    <property type="entry name" value="Znf_FYVE_PHD"/>
</dbReference>
<dbReference type="Gene3D" id="3.30.40.10">
    <property type="entry name" value="Zinc/RING finger domain, C3HC4 (zinc finger)"/>
    <property type="match status" value="1"/>
</dbReference>
<evidence type="ECO:0000256" key="4">
    <source>
        <dbReference type="ARBA" id="ARBA00022771"/>
    </source>
</evidence>
<feature type="region of interest" description="Disordered" evidence="7">
    <location>
        <begin position="675"/>
        <end position="694"/>
    </location>
</feature>
<organism evidence="9 10">
    <name type="scientific">Setaria digitata</name>
    <dbReference type="NCBI Taxonomy" id="48799"/>
    <lineage>
        <taxon>Eukaryota</taxon>
        <taxon>Metazoa</taxon>
        <taxon>Ecdysozoa</taxon>
        <taxon>Nematoda</taxon>
        <taxon>Chromadorea</taxon>
        <taxon>Rhabditida</taxon>
        <taxon>Spirurina</taxon>
        <taxon>Spiruromorpha</taxon>
        <taxon>Filarioidea</taxon>
        <taxon>Setariidae</taxon>
        <taxon>Setaria</taxon>
    </lineage>
</organism>
<name>A0A915PDD7_9BILA</name>
<dbReference type="InterPro" id="IPR043269">
    <property type="entry name" value="FYVE_LST2"/>
</dbReference>
<evidence type="ECO:0000256" key="7">
    <source>
        <dbReference type="SAM" id="MobiDB-lite"/>
    </source>
</evidence>
<dbReference type="WBParaSite" id="sdigi.contig117.g4657.t1">
    <property type="protein sequence ID" value="sdigi.contig117.g4657.t1"/>
    <property type="gene ID" value="sdigi.contig117.g4657"/>
</dbReference>
<keyword evidence="9" id="KW-1185">Reference proteome</keyword>
<dbReference type="PROSITE" id="PS50178">
    <property type="entry name" value="ZF_FYVE"/>
    <property type="match status" value="1"/>
</dbReference>